<keyword evidence="2" id="KW-1133">Transmembrane helix</keyword>
<feature type="region of interest" description="Disordered" evidence="1">
    <location>
        <begin position="236"/>
        <end position="285"/>
    </location>
</feature>
<organism evidence="4 5">
    <name type="scientific">Branchiostoma lanceolatum</name>
    <name type="common">Common lancelet</name>
    <name type="synonym">Amphioxus lanceolatum</name>
    <dbReference type="NCBI Taxonomy" id="7740"/>
    <lineage>
        <taxon>Eukaryota</taxon>
        <taxon>Metazoa</taxon>
        <taxon>Chordata</taxon>
        <taxon>Cephalochordata</taxon>
        <taxon>Leptocardii</taxon>
        <taxon>Amphioxiformes</taxon>
        <taxon>Branchiostomatidae</taxon>
        <taxon>Branchiostoma</taxon>
    </lineage>
</organism>
<feature type="compositionally biased region" description="Basic and acidic residues" evidence="1">
    <location>
        <begin position="236"/>
        <end position="246"/>
    </location>
</feature>
<feature type="domain" description="WSC" evidence="3">
    <location>
        <begin position="55"/>
        <end position="160"/>
    </location>
</feature>
<dbReference type="PROSITE" id="PS51212">
    <property type="entry name" value="WSC"/>
    <property type="match status" value="1"/>
</dbReference>
<dbReference type="Proteomes" id="UP000838412">
    <property type="component" value="Chromosome 2"/>
</dbReference>
<dbReference type="InterPro" id="IPR002889">
    <property type="entry name" value="WSC_carb-bd"/>
</dbReference>
<evidence type="ECO:0000313" key="5">
    <source>
        <dbReference type="Proteomes" id="UP000838412"/>
    </source>
</evidence>
<keyword evidence="5" id="KW-1185">Reference proteome</keyword>
<gene>
    <name evidence="4" type="primary">Hypp1485</name>
    <name evidence="4" type="ORF">BLAG_LOCUS14337</name>
</gene>
<accession>A0A8J9ZKB5</accession>
<evidence type="ECO:0000259" key="3">
    <source>
        <dbReference type="PROSITE" id="PS51212"/>
    </source>
</evidence>
<sequence length="392" mass="42924">MRKQLLFVQSVRVAVETFLPCFTKNVMEALVLVLGVLSAGLSAANPPRGLYTAEGVEYVGCFEHGQPHQEQVLEVQIAHCTSSDTEPCLVPATCIDACQNASSNYIYVGLKYPGQCFCDSVLRGVNQTDSVEGIQCDGRCPGDLQLACGASSNMLVYLWTNMIIPPLTTSPVMITYSATVSGPTTKPEVVSTTTYRGIKHPTNNTGLIAGVTVGGVAFVGLVVTVVLVYMRRKKTSDGKSAHDQSTKRTHYVNGQFLDNEQRSRTNQDVPDRSHDQGIQSSLQSNASDVDLYLEPGVPIDDYEYVCFDNRNHYDTPPVTNVSGWQTPATNNDLDYVNQPTNHFYVNASETGVDRDSLVYEDVIVPKRNTDGGGGQYMNVSYSHNQDETYMNI</sequence>
<reference evidence="4" key="1">
    <citation type="submission" date="2022-01" db="EMBL/GenBank/DDBJ databases">
        <authorList>
            <person name="Braso-Vives M."/>
        </authorList>
    </citation>
    <scope>NUCLEOTIDE SEQUENCE</scope>
</reference>
<proteinExistence type="predicted"/>
<evidence type="ECO:0000313" key="4">
    <source>
        <dbReference type="EMBL" id="CAH1255185.1"/>
    </source>
</evidence>
<keyword evidence="2" id="KW-0472">Membrane</keyword>
<dbReference type="Pfam" id="PF01822">
    <property type="entry name" value="WSC"/>
    <property type="match status" value="1"/>
</dbReference>
<evidence type="ECO:0000256" key="2">
    <source>
        <dbReference type="SAM" id="Phobius"/>
    </source>
</evidence>
<dbReference type="EMBL" id="OV696687">
    <property type="protein sequence ID" value="CAH1255185.1"/>
    <property type="molecule type" value="Genomic_DNA"/>
</dbReference>
<feature type="compositionally biased region" description="Polar residues" evidence="1">
    <location>
        <begin position="276"/>
        <end position="285"/>
    </location>
</feature>
<dbReference type="AlphaFoldDB" id="A0A8J9ZKB5"/>
<feature type="transmembrane region" description="Helical" evidence="2">
    <location>
        <begin position="207"/>
        <end position="230"/>
    </location>
</feature>
<name>A0A8J9ZKB5_BRALA</name>
<dbReference type="OrthoDB" id="5985073at2759"/>
<keyword evidence="2" id="KW-0812">Transmembrane</keyword>
<protein>
    <submittedName>
        <fullName evidence="4">Hypp1485 protein</fullName>
    </submittedName>
</protein>
<dbReference type="SMART" id="SM00321">
    <property type="entry name" value="WSC"/>
    <property type="match status" value="1"/>
</dbReference>
<evidence type="ECO:0000256" key="1">
    <source>
        <dbReference type="SAM" id="MobiDB-lite"/>
    </source>
</evidence>
<feature type="compositionally biased region" description="Basic and acidic residues" evidence="1">
    <location>
        <begin position="259"/>
        <end position="275"/>
    </location>
</feature>